<dbReference type="PANTHER" id="PTHR43877">
    <property type="entry name" value="AMINOALKYLPHOSPHONATE N-ACETYLTRANSFERASE-RELATED-RELATED"/>
    <property type="match status" value="1"/>
</dbReference>
<dbReference type="GO" id="GO:0005840">
    <property type="term" value="C:ribosome"/>
    <property type="evidence" value="ECO:0007669"/>
    <property type="project" value="UniProtKB-KW"/>
</dbReference>
<dbReference type="EMBL" id="SNXK01000018">
    <property type="protein sequence ID" value="TDP28222.1"/>
    <property type="molecule type" value="Genomic_DNA"/>
</dbReference>
<dbReference type="CDD" id="cd04301">
    <property type="entry name" value="NAT_SF"/>
    <property type="match status" value="1"/>
</dbReference>
<dbReference type="AlphaFoldDB" id="A0A4R6NWX0"/>
<comment type="caution">
    <text evidence="4">The sequence shown here is derived from an EMBL/GenBank/DDBJ whole genome shotgun (WGS) entry which is preliminary data.</text>
</comment>
<protein>
    <submittedName>
        <fullName evidence="4">Ribosomal protein S18 acetylase RimI-like enzyme</fullName>
    </submittedName>
</protein>
<feature type="domain" description="N-acetyltransferase" evidence="3">
    <location>
        <begin position="12"/>
        <end position="149"/>
    </location>
</feature>
<organism evidence="4 5">
    <name type="scientific">Nocardia ignorata</name>
    <dbReference type="NCBI Taxonomy" id="145285"/>
    <lineage>
        <taxon>Bacteria</taxon>
        <taxon>Bacillati</taxon>
        <taxon>Actinomycetota</taxon>
        <taxon>Actinomycetes</taxon>
        <taxon>Mycobacteriales</taxon>
        <taxon>Nocardiaceae</taxon>
        <taxon>Nocardia</taxon>
    </lineage>
</organism>
<dbReference type="InterPro" id="IPR050832">
    <property type="entry name" value="Bact_Acetyltransf"/>
</dbReference>
<dbReference type="GO" id="GO:0016747">
    <property type="term" value="F:acyltransferase activity, transferring groups other than amino-acyl groups"/>
    <property type="evidence" value="ECO:0007669"/>
    <property type="project" value="InterPro"/>
</dbReference>
<evidence type="ECO:0000259" key="3">
    <source>
        <dbReference type="PROSITE" id="PS51186"/>
    </source>
</evidence>
<dbReference type="SUPFAM" id="SSF55729">
    <property type="entry name" value="Acyl-CoA N-acyltransferases (Nat)"/>
    <property type="match status" value="1"/>
</dbReference>
<name>A0A4R6NWX0_NOCIG</name>
<keyword evidence="4" id="KW-0689">Ribosomal protein</keyword>
<keyword evidence="1" id="KW-0808">Transferase</keyword>
<keyword evidence="5" id="KW-1185">Reference proteome</keyword>
<keyword evidence="4" id="KW-0687">Ribonucleoprotein</keyword>
<evidence type="ECO:0000313" key="4">
    <source>
        <dbReference type="EMBL" id="TDP28222.1"/>
    </source>
</evidence>
<evidence type="ECO:0000256" key="1">
    <source>
        <dbReference type="ARBA" id="ARBA00022679"/>
    </source>
</evidence>
<dbReference type="InterPro" id="IPR016181">
    <property type="entry name" value="Acyl_CoA_acyltransferase"/>
</dbReference>
<evidence type="ECO:0000256" key="2">
    <source>
        <dbReference type="ARBA" id="ARBA00023315"/>
    </source>
</evidence>
<dbReference type="Proteomes" id="UP000295087">
    <property type="component" value="Unassembled WGS sequence"/>
</dbReference>
<dbReference type="Gene3D" id="3.40.630.30">
    <property type="match status" value="1"/>
</dbReference>
<dbReference type="InterPro" id="IPR000182">
    <property type="entry name" value="GNAT_dom"/>
</dbReference>
<evidence type="ECO:0000313" key="5">
    <source>
        <dbReference type="Proteomes" id="UP000295087"/>
    </source>
</evidence>
<gene>
    <name evidence="4" type="ORF">DFR75_1188</name>
</gene>
<dbReference type="Pfam" id="PF00583">
    <property type="entry name" value="Acetyltransf_1"/>
    <property type="match status" value="1"/>
</dbReference>
<proteinExistence type="predicted"/>
<accession>A0A4R6NWX0</accession>
<sequence length="149" mass="15949">MVAQTPEAVVIDIVSQLDEETLIALADLLPQLSTTAETLTREVLEAVIDSPSTRLLTARLGGTIVGALTLVMYTIPTGLRARIEDVVVDQAARGHGIGRDLTNAALAIAKDHGARTVDLTSTPKRSAANQLYQRLGFAPRESTTYRLTL</sequence>
<keyword evidence="2" id="KW-0012">Acyltransferase</keyword>
<reference evidence="4 5" key="1">
    <citation type="submission" date="2019-03" db="EMBL/GenBank/DDBJ databases">
        <title>Genomic Encyclopedia of Type Strains, Phase IV (KMG-IV): sequencing the most valuable type-strain genomes for metagenomic binning, comparative biology and taxonomic classification.</title>
        <authorList>
            <person name="Goeker M."/>
        </authorList>
    </citation>
    <scope>NUCLEOTIDE SEQUENCE [LARGE SCALE GENOMIC DNA]</scope>
    <source>
        <strain evidence="4 5">DSM 44496</strain>
    </source>
</reference>
<dbReference type="PROSITE" id="PS51186">
    <property type="entry name" value="GNAT"/>
    <property type="match status" value="1"/>
</dbReference>